<dbReference type="AlphaFoldDB" id="A0A9Q3M7Z9"/>
<dbReference type="Proteomes" id="UP000749740">
    <property type="component" value="Unassembled WGS sequence"/>
</dbReference>
<dbReference type="Pfam" id="PF07120">
    <property type="entry name" value="DUF1376"/>
    <property type="match status" value="1"/>
</dbReference>
<dbReference type="EMBL" id="JABDYC010000001">
    <property type="protein sequence ID" value="MBX5021204.1"/>
    <property type="molecule type" value="Genomic_DNA"/>
</dbReference>
<protein>
    <submittedName>
        <fullName evidence="2">YdaU family protein</fullName>
    </submittedName>
</protein>
<feature type="region of interest" description="Disordered" evidence="1">
    <location>
        <begin position="107"/>
        <end position="144"/>
    </location>
</feature>
<organism evidence="2 3">
    <name type="scientific">Rhizobium lentis</name>
    <dbReference type="NCBI Taxonomy" id="1138194"/>
    <lineage>
        <taxon>Bacteria</taxon>
        <taxon>Pseudomonadati</taxon>
        <taxon>Pseudomonadota</taxon>
        <taxon>Alphaproteobacteria</taxon>
        <taxon>Hyphomicrobiales</taxon>
        <taxon>Rhizobiaceae</taxon>
        <taxon>Rhizobium/Agrobacterium group</taxon>
        <taxon>Rhizobium</taxon>
    </lineage>
</organism>
<feature type="compositionally biased region" description="Polar residues" evidence="1">
    <location>
        <begin position="119"/>
        <end position="137"/>
    </location>
</feature>
<feature type="region of interest" description="Disordered" evidence="1">
    <location>
        <begin position="209"/>
        <end position="234"/>
    </location>
</feature>
<dbReference type="InterPro" id="IPR010781">
    <property type="entry name" value="DUF1376"/>
</dbReference>
<evidence type="ECO:0000313" key="2">
    <source>
        <dbReference type="EMBL" id="MBX5021204.1"/>
    </source>
</evidence>
<accession>A0A9Q3M7Z9</accession>
<sequence length="254" mass="28769">MSNRAWMPLHIADYLADTGHLTATEHGAYLLLIMHYWQNGSLPENERVIARIAKLSPEQWEESRDMLAMLFGPGWKHKRIDAELSKADEIIEKRRSAAEARYAKAKTNTSDANAKHVQSKCSDTGALPTTNNQSSSLRSEDARAPSIDPDFERFWDAYPNKTGRPSAEKAFSQAVKRASLDEIMAGVATYAAKTDDRLWCSPVRWLSDDRWKDQPAKPPDKVPPKPNGLSHLQKFQTRDEYLAAELARSERSFR</sequence>
<name>A0A9Q3M7Z9_9HYPH</name>
<proteinExistence type="predicted"/>
<evidence type="ECO:0000313" key="3">
    <source>
        <dbReference type="Proteomes" id="UP000749740"/>
    </source>
</evidence>
<feature type="compositionally biased region" description="Basic and acidic residues" evidence="1">
    <location>
        <begin position="209"/>
        <end position="223"/>
    </location>
</feature>
<reference evidence="2" key="1">
    <citation type="submission" date="2020-04" db="EMBL/GenBank/DDBJ databases">
        <title>Global-level population genomics: horizontal gene transfer, symbiosis and evolution in Rhizobia.</title>
        <authorList>
            <person name="Gai Y."/>
        </authorList>
    </citation>
    <scope>NUCLEOTIDE SEQUENCE</scope>
    <source>
        <strain evidence="2">BLR57</strain>
    </source>
</reference>
<comment type="caution">
    <text evidence="2">The sequence shown here is derived from an EMBL/GenBank/DDBJ whole genome shotgun (WGS) entry which is preliminary data.</text>
</comment>
<dbReference type="RefSeq" id="WP_221133349.1">
    <property type="nucleotide sequence ID" value="NZ_JABDYC010000001.1"/>
</dbReference>
<evidence type="ECO:0000256" key="1">
    <source>
        <dbReference type="SAM" id="MobiDB-lite"/>
    </source>
</evidence>
<gene>
    <name evidence="2" type="ORF">HJB63_01170</name>
</gene>